<gene>
    <name evidence="5" type="ORF">LQ327_22850</name>
</gene>
<sequence>MVARASSVMTRGVVTVSPGAPLEDARALLTGNRFSALPVVDGGHRLVGILTTLDVLRAEVDGHAGAQVGEIMTREPMTMSPDAPLTILAHRLRHYGEKRVMPIVERGLLVGIVTRGDLLRPSDDRSFLDRLLGSDPVDLDVPPPDESRVGTTAGEVMTPVADLVVATPATPVRSAATWLSVNRLSCLPVLDDDNHLLGVISEADLMPDRLSGRRGPPPTRVGDAMTTGPTAVRHDVPIVKVARAMINHRFRSLPVLDDDGHVVGMVSRGDLLRAESPPPKE</sequence>
<keyword evidence="1 2" id="KW-0129">CBS domain</keyword>
<dbReference type="InterPro" id="IPR046342">
    <property type="entry name" value="CBS_dom_sf"/>
</dbReference>
<evidence type="ECO:0000256" key="2">
    <source>
        <dbReference type="PROSITE-ProRule" id="PRU00703"/>
    </source>
</evidence>
<accession>A0ABS8PD71</accession>
<dbReference type="PROSITE" id="PS51371">
    <property type="entry name" value="CBS"/>
    <property type="match status" value="4"/>
</dbReference>
<keyword evidence="6" id="KW-1185">Reference proteome</keyword>
<dbReference type="Pfam" id="PF00571">
    <property type="entry name" value="CBS"/>
    <property type="match status" value="4"/>
</dbReference>
<feature type="domain" description="CBS" evidence="4">
    <location>
        <begin position="9"/>
        <end position="65"/>
    </location>
</feature>
<dbReference type="InterPro" id="IPR051257">
    <property type="entry name" value="Diverse_CBS-Domain"/>
</dbReference>
<evidence type="ECO:0000256" key="1">
    <source>
        <dbReference type="ARBA" id="ARBA00023122"/>
    </source>
</evidence>
<dbReference type="Gene3D" id="3.10.580.10">
    <property type="entry name" value="CBS-domain"/>
    <property type="match status" value="3"/>
</dbReference>
<dbReference type="SUPFAM" id="SSF54631">
    <property type="entry name" value="CBS-domain pair"/>
    <property type="match status" value="2"/>
</dbReference>
<reference evidence="5 6" key="1">
    <citation type="submission" date="2021-11" db="EMBL/GenBank/DDBJ databases">
        <title>Draft genome sequence of Actinomycetospora sp. SF1 isolated from the rhizosphere soil.</title>
        <authorList>
            <person name="Duangmal K."/>
            <person name="Chantavorakit T."/>
        </authorList>
    </citation>
    <scope>NUCLEOTIDE SEQUENCE [LARGE SCALE GENOMIC DNA]</scope>
    <source>
        <strain evidence="5 6">TBRC 5722</strain>
    </source>
</reference>
<protein>
    <submittedName>
        <fullName evidence="5">CBS domain-containing protein</fullName>
    </submittedName>
</protein>
<proteinExistence type="predicted"/>
<comment type="caution">
    <text evidence="5">The sequence shown here is derived from an EMBL/GenBank/DDBJ whole genome shotgun (WGS) entry which is preliminary data.</text>
</comment>
<dbReference type="EMBL" id="JAJNDB010000005">
    <property type="protein sequence ID" value="MCD2196217.1"/>
    <property type="molecule type" value="Genomic_DNA"/>
</dbReference>
<dbReference type="PANTHER" id="PTHR43080">
    <property type="entry name" value="CBS DOMAIN-CONTAINING PROTEIN CBSX3, MITOCHONDRIAL"/>
    <property type="match status" value="1"/>
</dbReference>
<evidence type="ECO:0000313" key="6">
    <source>
        <dbReference type="Proteomes" id="UP001199469"/>
    </source>
</evidence>
<feature type="region of interest" description="Disordered" evidence="3">
    <location>
        <begin position="208"/>
        <end position="229"/>
    </location>
</feature>
<dbReference type="SMART" id="SM00116">
    <property type="entry name" value="CBS"/>
    <property type="match status" value="4"/>
</dbReference>
<evidence type="ECO:0000313" key="5">
    <source>
        <dbReference type="EMBL" id="MCD2196217.1"/>
    </source>
</evidence>
<dbReference type="InterPro" id="IPR000644">
    <property type="entry name" value="CBS_dom"/>
</dbReference>
<feature type="domain" description="CBS" evidence="4">
    <location>
        <begin position="72"/>
        <end position="130"/>
    </location>
</feature>
<feature type="domain" description="CBS" evidence="4">
    <location>
        <begin position="225"/>
        <end position="281"/>
    </location>
</feature>
<feature type="domain" description="CBS" evidence="4">
    <location>
        <begin position="157"/>
        <end position="215"/>
    </location>
</feature>
<evidence type="ECO:0000256" key="3">
    <source>
        <dbReference type="SAM" id="MobiDB-lite"/>
    </source>
</evidence>
<dbReference type="PANTHER" id="PTHR43080:SF2">
    <property type="entry name" value="CBS DOMAIN-CONTAINING PROTEIN"/>
    <property type="match status" value="1"/>
</dbReference>
<name>A0ABS8PD71_9PSEU</name>
<organism evidence="5 6">
    <name type="scientific">Actinomycetospora endophytica</name>
    <dbReference type="NCBI Taxonomy" id="2291215"/>
    <lineage>
        <taxon>Bacteria</taxon>
        <taxon>Bacillati</taxon>
        <taxon>Actinomycetota</taxon>
        <taxon>Actinomycetes</taxon>
        <taxon>Pseudonocardiales</taxon>
        <taxon>Pseudonocardiaceae</taxon>
        <taxon>Actinomycetospora</taxon>
    </lineage>
</organism>
<dbReference type="Proteomes" id="UP001199469">
    <property type="component" value="Unassembled WGS sequence"/>
</dbReference>
<evidence type="ECO:0000259" key="4">
    <source>
        <dbReference type="PROSITE" id="PS51371"/>
    </source>
</evidence>